<keyword evidence="1" id="KW-0812">Transmembrane</keyword>
<keyword evidence="1" id="KW-0472">Membrane</keyword>
<feature type="domain" description="7 transmembrane helices usually fused to an inactive transglutaminase" evidence="2">
    <location>
        <begin position="68"/>
        <end position="253"/>
    </location>
</feature>
<dbReference type="KEGG" id="pns:A9D12_05560"/>
<evidence type="ECO:0000313" key="3">
    <source>
        <dbReference type="EMBL" id="ANK12502.1"/>
    </source>
</evidence>
<dbReference type="STRING" id="1112.A9D12_05560"/>
<keyword evidence="4" id="KW-1185">Reference proteome</keyword>
<dbReference type="Pfam" id="PF14402">
    <property type="entry name" value="7TM_transglut"/>
    <property type="match status" value="1"/>
</dbReference>
<dbReference type="AlphaFoldDB" id="A0A192D3J5"/>
<accession>A0A192D3J5</accession>
<feature type="transmembrane region" description="Helical" evidence="1">
    <location>
        <begin position="59"/>
        <end position="81"/>
    </location>
</feature>
<dbReference type="InterPro" id="IPR025840">
    <property type="entry name" value="7TM_transglut"/>
</dbReference>
<evidence type="ECO:0000259" key="2">
    <source>
        <dbReference type="Pfam" id="PF14402"/>
    </source>
</evidence>
<gene>
    <name evidence="3" type="ORF">A9D12_05560</name>
</gene>
<dbReference type="Proteomes" id="UP000078263">
    <property type="component" value="Chromosome"/>
</dbReference>
<feature type="transmembrane region" description="Helical" evidence="1">
    <location>
        <begin position="88"/>
        <end position="106"/>
    </location>
</feature>
<evidence type="ECO:0000313" key="4">
    <source>
        <dbReference type="Proteomes" id="UP000078263"/>
    </source>
</evidence>
<dbReference type="OrthoDB" id="253840at2"/>
<feature type="transmembrane region" description="Helical" evidence="1">
    <location>
        <begin position="112"/>
        <end position="130"/>
    </location>
</feature>
<name>A0A192D3J5_9SPHN</name>
<dbReference type="EMBL" id="CP016033">
    <property type="protein sequence ID" value="ANK12502.1"/>
    <property type="molecule type" value="Genomic_DNA"/>
</dbReference>
<dbReference type="RefSeq" id="WP_068350412.1">
    <property type="nucleotide sequence ID" value="NZ_CP016033.1"/>
</dbReference>
<feature type="transmembrane region" description="Helical" evidence="1">
    <location>
        <begin position="220"/>
        <end position="239"/>
    </location>
</feature>
<evidence type="ECO:0000256" key="1">
    <source>
        <dbReference type="SAM" id="Phobius"/>
    </source>
</evidence>
<keyword evidence="1" id="KW-1133">Transmembrane helix</keyword>
<proteinExistence type="predicted"/>
<feature type="transmembrane region" description="Helical" evidence="1">
    <location>
        <begin position="137"/>
        <end position="158"/>
    </location>
</feature>
<sequence>MIARVGQIWANATPQVRRPFYIGLAVAVVLAVLVGLGVANTETFVALPSTFEGVAASQAIWGLKPSNLLMVLPLGSFLVVLARSFIGLKAFGLFTPMLIALAFLQIGPVMGPVVLCSSVLVGMIVTPGLLKLRMTRVGFLGVLISLIVLVLVALQMVLDTNLQVDAFPVIVCALCVERWWKQWGKDGAKPAAKMAANTFVLAIVIEFVMVSDFAMALIEWSPLLMPATAAVAIALLGRYRGLRLSEIGRFAPIWLERRRKARAARADPLPEGVEHDRRVGAPNTRRVAARPLAPYRKPALVPLHRNHAMVLTAMARHKRPVRGMWVIGSAAELMAGARRRVPQPLPEYRMRARPRLVASGGRMLADCTDGWPEARPPIHNAWVIRKVDDV</sequence>
<feature type="transmembrane region" description="Helical" evidence="1">
    <location>
        <begin position="20"/>
        <end position="39"/>
    </location>
</feature>
<reference evidence="3 4" key="1">
    <citation type="submission" date="2016-05" db="EMBL/GenBank/DDBJ databases">
        <title>Compelete Genome Sequence of Bacteriochlorophyll-Synthesizing Bacterium Porphyrobacter neustonensis DSM 9434.</title>
        <authorList>
            <person name="Shi X.-L."/>
            <person name="Wu Y.-H."/>
            <person name="Cheng H."/>
            <person name="Xu L."/>
            <person name="Zhang X.-Q."/>
            <person name="Wang C.-S."/>
            <person name="Xu X.-W."/>
        </authorList>
    </citation>
    <scope>NUCLEOTIDE SEQUENCE [LARGE SCALE GENOMIC DNA]</scope>
    <source>
        <strain evidence="3 4">DSM 9434</strain>
    </source>
</reference>
<organism evidence="3 4">
    <name type="scientific">Erythrobacter neustonensis</name>
    <dbReference type="NCBI Taxonomy" id="1112"/>
    <lineage>
        <taxon>Bacteria</taxon>
        <taxon>Pseudomonadati</taxon>
        <taxon>Pseudomonadota</taxon>
        <taxon>Alphaproteobacteria</taxon>
        <taxon>Sphingomonadales</taxon>
        <taxon>Erythrobacteraceae</taxon>
        <taxon>Erythrobacter/Porphyrobacter group</taxon>
        <taxon>Erythrobacter</taxon>
    </lineage>
</organism>
<protein>
    <recommendedName>
        <fullName evidence="2">7 transmembrane helices usually fused to an inactive transglutaminase domain-containing protein</fullName>
    </recommendedName>
</protein>